<protein>
    <recommendedName>
        <fullName evidence="1">Pyrrolo-quinoline quinone repeat domain-containing protein</fullName>
    </recommendedName>
</protein>
<dbReference type="Gene3D" id="2.130.10.10">
    <property type="entry name" value="YVTN repeat-like/Quinoprotein amine dehydrogenase"/>
    <property type="match status" value="1"/>
</dbReference>
<gene>
    <name evidence="2" type="ORF">EZS27_028388</name>
</gene>
<evidence type="ECO:0000259" key="1">
    <source>
        <dbReference type="Pfam" id="PF13360"/>
    </source>
</evidence>
<accession>A0A5J4QN43</accession>
<reference evidence="2" key="1">
    <citation type="submission" date="2019-03" db="EMBL/GenBank/DDBJ databases">
        <title>Single cell metagenomics reveals metabolic interactions within the superorganism composed of flagellate Streblomastix strix and complex community of Bacteroidetes bacteria on its surface.</title>
        <authorList>
            <person name="Treitli S.C."/>
            <person name="Kolisko M."/>
            <person name="Husnik F."/>
            <person name="Keeling P."/>
            <person name="Hampl V."/>
        </authorList>
    </citation>
    <scope>NUCLEOTIDE SEQUENCE</scope>
    <source>
        <strain evidence="2">STM</strain>
    </source>
</reference>
<comment type="caution">
    <text evidence="2">The sequence shown here is derived from an EMBL/GenBank/DDBJ whole genome shotgun (WGS) entry which is preliminary data.</text>
</comment>
<evidence type="ECO:0000313" key="2">
    <source>
        <dbReference type="EMBL" id="KAA6322033.1"/>
    </source>
</evidence>
<sequence length="456" mass="50595">MSVIVGWHIYSPRKSFSLQMPGADNRPEGLARKANDVLIGEFFMRYDDITSFLTGKWNCFRGESFSNIVRTSDIINTAQEEYAILWSVKTGEGHAAPVIFNGKVYFLDYDEALSSDALRCFSLESGKELWRRWYRVPMKRNHGFSRTAPAISDNYVITIGPQGHIMCCNPASGDLKWSLDMQKEFKTEVPFWYAGQCPHVDGNTLIVAPAGEEVLLAGIDCDTGEIIWQTPNTLNYKMSHSSVMPMTLGGKRTYVYIGVGGVCGISAEKEDVGTLLWNATKWQPSVIAPSPLQLSSNTIFLVAGYGAGGAMLRVDKSGSKWTASIADQYKANEGLSSEQQTPILYNNLIITIIPKDGGSLRGKLVCYSPSDLHNPIWSSGADERFGLGPYMVINNYLFAFKEDGELYVYGIQSKSMNLLKKQRIMDEGADAWGPMAYADGRLIVRDSHEVVCLKIN</sequence>
<dbReference type="InterPro" id="IPR011047">
    <property type="entry name" value="Quinoprotein_ADH-like_sf"/>
</dbReference>
<organism evidence="2">
    <name type="scientific">termite gut metagenome</name>
    <dbReference type="NCBI Taxonomy" id="433724"/>
    <lineage>
        <taxon>unclassified sequences</taxon>
        <taxon>metagenomes</taxon>
        <taxon>organismal metagenomes</taxon>
    </lineage>
</organism>
<proteinExistence type="predicted"/>
<name>A0A5J4QN43_9ZZZZ</name>
<dbReference type="Pfam" id="PF13360">
    <property type="entry name" value="PQQ_2"/>
    <property type="match status" value="1"/>
</dbReference>
<dbReference type="PANTHER" id="PTHR34512:SF30">
    <property type="entry name" value="OUTER MEMBRANE PROTEIN ASSEMBLY FACTOR BAMB"/>
    <property type="match status" value="1"/>
</dbReference>
<dbReference type="PANTHER" id="PTHR34512">
    <property type="entry name" value="CELL SURFACE PROTEIN"/>
    <property type="match status" value="1"/>
</dbReference>
<dbReference type="InterPro" id="IPR015943">
    <property type="entry name" value="WD40/YVTN_repeat-like_dom_sf"/>
</dbReference>
<dbReference type="EMBL" id="SNRY01003147">
    <property type="protein sequence ID" value="KAA6322033.1"/>
    <property type="molecule type" value="Genomic_DNA"/>
</dbReference>
<dbReference type="SUPFAM" id="SSF50998">
    <property type="entry name" value="Quinoprotein alcohol dehydrogenase-like"/>
    <property type="match status" value="1"/>
</dbReference>
<dbReference type="AlphaFoldDB" id="A0A5J4QN43"/>
<feature type="domain" description="Pyrrolo-quinoline quinone repeat" evidence="1">
    <location>
        <begin position="118"/>
        <end position="327"/>
    </location>
</feature>
<dbReference type="InterPro" id="IPR002372">
    <property type="entry name" value="PQQ_rpt_dom"/>
</dbReference>